<keyword evidence="3 5" id="KW-1133">Transmembrane helix</keyword>
<evidence type="ECO:0000256" key="1">
    <source>
        <dbReference type="ARBA" id="ARBA00022475"/>
    </source>
</evidence>
<evidence type="ECO:0000256" key="2">
    <source>
        <dbReference type="ARBA" id="ARBA00022692"/>
    </source>
</evidence>
<evidence type="ECO:0000256" key="5">
    <source>
        <dbReference type="HAMAP-Rule" id="MF_00010"/>
    </source>
</evidence>
<dbReference type="PANTHER" id="PTHR36116">
    <property type="entry name" value="UPF0060 MEMBRANE PROTEIN YNFA"/>
    <property type="match status" value="1"/>
</dbReference>
<evidence type="ECO:0000256" key="4">
    <source>
        <dbReference type="ARBA" id="ARBA00023136"/>
    </source>
</evidence>
<reference evidence="6 7" key="1">
    <citation type="submission" date="2019-01" db="EMBL/GenBank/DDBJ databases">
        <authorList>
            <person name="Chen W.-M."/>
        </authorList>
    </citation>
    <scope>NUCLEOTIDE SEQUENCE [LARGE SCALE GENOMIC DNA]</scope>
    <source>
        <strain evidence="6 7">CCP-18</strain>
    </source>
</reference>
<dbReference type="NCBIfam" id="NF002586">
    <property type="entry name" value="PRK02237.1"/>
    <property type="match status" value="1"/>
</dbReference>
<comment type="similarity">
    <text evidence="5">Belongs to the UPF0060 family.</text>
</comment>
<dbReference type="GO" id="GO:0005886">
    <property type="term" value="C:plasma membrane"/>
    <property type="evidence" value="ECO:0007669"/>
    <property type="project" value="UniProtKB-SubCell"/>
</dbReference>
<feature type="transmembrane region" description="Helical" evidence="5">
    <location>
        <begin position="61"/>
        <end position="78"/>
    </location>
</feature>
<sequence>MFDLKTLGLFALTAVAEIVGCYLPYRWLQGQAPAWWLLPAAASLALFVWLLSLHPTASGRVYAAYAGVYLVVALGWLWAVDGIRPTGSDLAGAALALLGMVVIVWGASQRPT</sequence>
<keyword evidence="4 5" id="KW-0472">Membrane</keyword>
<protein>
    <submittedName>
        <fullName evidence="6">YnfA family protein</fullName>
    </submittedName>
</protein>
<evidence type="ECO:0000256" key="3">
    <source>
        <dbReference type="ARBA" id="ARBA00022989"/>
    </source>
</evidence>
<dbReference type="Pfam" id="PF02694">
    <property type="entry name" value="UPF0060"/>
    <property type="match status" value="1"/>
</dbReference>
<keyword evidence="7" id="KW-1185">Reference proteome</keyword>
<dbReference type="AlphaFoldDB" id="A0A3S2UZV7"/>
<name>A0A3S2UZV7_9BURK</name>
<dbReference type="PANTHER" id="PTHR36116:SF1">
    <property type="entry name" value="UPF0060 MEMBRANE PROTEIN YNFA"/>
    <property type="match status" value="1"/>
</dbReference>
<dbReference type="InterPro" id="IPR003844">
    <property type="entry name" value="UPF0060"/>
</dbReference>
<proteinExistence type="inferred from homology"/>
<dbReference type="Proteomes" id="UP000288587">
    <property type="component" value="Unassembled WGS sequence"/>
</dbReference>
<dbReference type="HAMAP" id="MF_00010">
    <property type="entry name" value="UPF0060"/>
    <property type="match status" value="1"/>
</dbReference>
<dbReference type="OrthoDB" id="123240at2"/>
<organism evidence="6 7">
    <name type="scientific">Inhella crocodyli</name>
    <dbReference type="NCBI Taxonomy" id="2499851"/>
    <lineage>
        <taxon>Bacteria</taxon>
        <taxon>Pseudomonadati</taxon>
        <taxon>Pseudomonadota</taxon>
        <taxon>Betaproteobacteria</taxon>
        <taxon>Burkholderiales</taxon>
        <taxon>Sphaerotilaceae</taxon>
        <taxon>Inhella</taxon>
    </lineage>
</organism>
<accession>A0A3S2UZV7</accession>
<feature type="transmembrane region" description="Helical" evidence="5">
    <location>
        <begin position="7"/>
        <end position="28"/>
    </location>
</feature>
<dbReference type="RefSeq" id="WP_127683243.1">
    <property type="nucleotide sequence ID" value="NZ_SACM01000003.1"/>
</dbReference>
<evidence type="ECO:0000313" key="6">
    <source>
        <dbReference type="EMBL" id="RVT84841.1"/>
    </source>
</evidence>
<dbReference type="InterPro" id="IPR037185">
    <property type="entry name" value="EmrE-like"/>
</dbReference>
<comment type="caution">
    <text evidence="6">The sequence shown here is derived from an EMBL/GenBank/DDBJ whole genome shotgun (WGS) entry which is preliminary data.</text>
</comment>
<gene>
    <name evidence="6" type="ORF">EOD73_11980</name>
</gene>
<dbReference type="SUPFAM" id="SSF103481">
    <property type="entry name" value="Multidrug resistance efflux transporter EmrE"/>
    <property type="match status" value="1"/>
</dbReference>
<keyword evidence="1 5" id="KW-1003">Cell membrane</keyword>
<feature type="transmembrane region" description="Helical" evidence="5">
    <location>
        <begin position="90"/>
        <end position="108"/>
    </location>
</feature>
<comment type="subcellular location">
    <subcellularLocation>
        <location evidence="5">Cell membrane</location>
        <topology evidence="5">Multi-pass membrane protein</topology>
    </subcellularLocation>
</comment>
<evidence type="ECO:0000313" key="7">
    <source>
        <dbReference type="Proteomes" id="UP000288587"/>
    </source>
</evidence>
<feature type="transmembrane region" description="Helical" evidence="5">
    <location>
        <begin position="34"/>
        <end position="54"/>
    </location>
</feature>
<keyword evidence="2 5" id="KW-0812">Transmembrane</keyword>
<dbReference type="EMBL" id="SACM01000003">
    <property type="protein sequence ID" value="RVT84841.1"/>
    <property type="molecule type" value="Genomic_DNA"/>
</dbReference>